<proteinExistence type="predicted"/>
<accession>Q89CL8</accession>
<dbReference type="EMBL" id="BA000040">
    <property type="protein sequence ID" value="BAC53044.1"/>
    <property type="molecule type" value="Genomic_DNA"/>
</dbReference>
<dbReference type="InParanoid" id="Q89CL8"/>
<gene>
    <name evidence="1" type="ordered locus">bsr7779</name>
</gene>
<dbReference type="HOGENOM" id="CLU_2803968_0_0_5"/>
<evidence type="ECO:0000313" key="2">
    <source>
        <dbReference type="Proteomes" id="UP000002526"/>
    </source>
</evidence>
<dbReference type="Proteomes" id="UP000002526">
    <property type="component" value="Chromosome"/>
</dbReference>
<organism evidence="1 2">
    <name type="scientific">Bradyrhizobium diazoefficiens (strain JCM 10833 / BCRC 13528 / IAM 13628 / NBRC 14792 / USDA 110)</name>
    <dbReference type="NCBI Taxonomy" id="224911"/>
    <lineage>
        <taxon>Bacteria</taxon>
        <taxon>Pseudomonadati</taxon>
        <taxon>Pseudomonadota</taxon>
        <taxon>Alphaproteobacteria</taxon>
        <taxon>Hyphomicrobiales</taxon>
        <taxon>Nitrobacteraceae</taxon>
        <taxon>Bradyrhizobium</taxon>
    </lineage>
</organism>
<sequence>MSSDDAEWLDASRRSTWQDRSGFAGWRPLEVPIIGRNGGGQQDRTAPQCRSLSLISIKQPAENDVYG</sequence>
<evidence type="ECO:0000313" key="1">
    <source>
        <dbReference type="EMBL" id="BAC53044.1"/>
    </source>
</evidence>
<protein>
    <submittedName>
        <fullName evidence="1">Bsr7779 protein</fullName>
    </submittedName>
</protein>
<dbReference type="EnsemblBacteria" id="BAC53044">
    <property type="protein sequence ID" value="BAC53044"/>
    <property type="gene ID" value="BAC53044"/>
</dbReference>
<name>Q89CL8_BRADU</name>
<dbReference type="KEGG" id="bja:bsr7779"/>
<dbReference type="AlphaFoldDB" id="Q89CL8"/>
<reference evidence="2" key="1">
    <citation type="journal article" date="2002" name="DNA Res.">
        <title>Complete genomic sequence of nitrogen-fixing symbiotic bacterium Bradyrhizobium japonicum USDA110.</title>
        <authorList>
            <person name="Kaneko T."/>
            <person name="Nakamura Y."/>
            <person name="Sato S."/>
            <person name="Minamisawa K."/>
            <person name="Uchiumi T."/>
            <person name="Sasamoto S."/>
            <person name="Watanabe A."/>
            <person name="Idesawa K."/>
            <person name="Iriguchi M."/>
            <person name="Kawashima K."/>
            <person name="Kohara M."/>
            <person name="Matsumoto M."/>
            <person name="Shimpo S."/>
            <person name="Tsuruoka H."/>
            <person name="Wada T."/>
            <person name="Yamada M."/>
            <person name="Tabata S."/>
        </authorList>
    </citation>
    <scope>NUCLEOTIDE SEQUENCE [LARGE SCALE GENOMIC DNA]</scope>
    <source>
        <strain evidence="2">JCM 10833 / BCRC 13528 / IAM 13628 / NBRC 14792 / USDA 110</strain>
    </source>
</reference>
<keyword evidence="2" id="KW-1185">Reference proteome</keyword>